<proteinExistence type="inferred from homology"/>
<evidence type="ECO:0000259" key="2">
    <source>
        <dbReference type="Pfam" id="PF02994"/>
    </source>
</evidence>
<dbReference type="InterPro" id="IPR042566">
    <property type="entry name" value="L1_C"/>
</dbReference>
<dbReference type="EMBL" id="JACAGB010000038">
    <property type="protein sequence ID" value="KAF6289959.1"/>
    <property type="molecule type" value="Genomic_DNA"/>
</dbReference>
<dbReference type="Pfam" id="PF17490">
    <property type="entry name" value="Tnp_22_dsRBD"/>
    <property type="match status" value="1"/>
</dbReference>
<reference evidence="4 5" key="1">
    <citation type="journal article" date="2020" name="Nature">
        <title>Six reference-quality genomes reveal evolution of bat adaptations.</title>
        <authorList>
            <person name="Jebb D."/>
            <person name="Huang Z."/>
            <person name="Pippel M."/>
            <person name="Hughes G.M."/>
            <person name="Lavrichenko K."/>
            <person name="Devanna P."/>
            <person name="Winkler S."/>
            <person name="Jermiin L.S."/>
            <person name="Skirmuntt E.C."/>
            <person name="Katzourakis A."/>
            <person name="Burkitt-Gray L."/>
            <person name="Ray D.A."/>
            <person name="Sullivan K.A.M."/>
            <person name="Roscito J.G."/>
            <person name="Kirilenko B.M."/>
            <person name="Davalos L.M."/>
            <person name="Corthals A.P."/>
            <person name="Power M.L."/>
            <person name="Jones G."/>
            <person name="Ransome R.D."/>
            <person name="Dechmann D.K.N."/>
            <person name="Locatelli A.G."/>
            <person name="Puechmaille S.J."/>
            <person name="Fedrigo O."/>
            <person name="Jarvis E.D."/>
            <person name="Hiller M."/>
            <person name="Vernes S.C."/>
            <person name="Myers E.W."/>
            <person name="Teeling E.C."/>
        </authorList>
    </citation>
    <scope>NUCLEOTIDE SEQUENCE [LARGE SCALE GENOMIC DNA]</scope>
    <source>
        <strain evidence="4">MPipKuh1</strain>
        <tissue evidence="4">Flight muscle</tissue>
    </source>
</reference>
<dbReference type="InterPro" id="IPR035300">
    <property type="entry name" value="L1_dsRBD"/>
</dbReference>
<evidence type="ECO:0000313" key="5">
    <source>
        <dbReference type="Proteomes" id="UP000558488"/>
    </source>
</evidence>
<comment type="caution">
    <text evidence="4">The sequence shown here is derived from an EMBL/GenBank/DDBJ whole genome shotgun (WGS) entry which is preliminary data.</text>
</comment>
<dbReference type="InterPro" id="IPR043636">
    <property type="entry name" value="L1_RRM_dom"/>
</dbReference>
<dbReference type="Gene3D" id="3.30.70.1820">
    <property type="entry name" value="L1 transposable element, RRM domain"/>
    <property type="match status" value="1"/>
</dbReference>
<evidence type="ECO:0000259" key="3">
    <source>
        <dbReference type="Pfam" id="PF17490"/>
    </source>
</evidence>
<feature type="domain" description="L1 transposable element RRM" evidence="2">
    <location>
        <begin position="2"/>
        <end position="79"/>
    </location>
</feature>
<gene>
    <name evidence="4" type="ORF">mPipKuh1_009791</name>
</gene>
<comment type="similarity">
    <text evidence="1">Belongs to the transposase 22 family.</text>
</comment>
<evidence type="ECO:0000313" key="4">
    <source>
        <dbReference type="EMBL" id="KAF6289959.1"/>
    </source>
</evidence>
<evidence type="ECO:0008006" key="6">
    <source>
        <dbReference type="Google" id="ProtNLM"/>
    </source>
</evidence>
<feature type="domain" description="L1 transposable element dsRBD-like" evidence="3">
    <location>
        <begin position="83"/>
        <end position="128"/>
    </location>
</feature>
<dbReference type="Gene3D" id="3.30.250.20">
    <property type="entry name" value="L1 transposable element, C-terminal domain"/>
    <property type="match status" value="1"/>
</dbReference>
<protein>
    <recommendedName>
        <fullName evidence="6">L1 transposable element RRM domain-containing protein</fullName>
    </recommendedName>
</protein>
<organism evidence="4 5">
    <name type="scientific">Pipistrellus kuhlii</name>
    <name type="common">Kuhl's pipistrelle</name>
    <dbReference type="NCBI Taxonomy" id="59472"/>
    <lineage>
        <taxon>Eukaryota</taxon>
        <taxon>Metazoa</taxon>
        <taxon>Chordata</taxon>
        <taxon>Craniata</taxon>
        <taxon>Vertebrata</taxon>
        <taxon>Euteleostomi</taxon>
        <taxon>Mammalia</taxon>
        <taxon>Eutheria</taxon>
        <taxon>Laurasiatheria</taxon>
        <taxon>Chiroptera</taxon>
        <taxon>Yangochiroptera</taxon>
        <taxon>Vespertilionidae</taxon>
        <taxon>Pipistrellus</taxon>
    </lineage>
</organism>
<dbReference type="PANTHER" id="PTHR11505">
    <property type="entry name" value="L1 TRANSPOSABLE ELEMENT-RELATED"/>
    <property type="match status" value="1"/>
</dbReference>
<dbReference type="Pfam" id="PF02994">
    <property type="entry name" value="Transposase_22"/>
    <property type="match status" value="1"/>
</dbReference>
<dbReference type="AlphaFoldDB" id="A0A7J7SNH2"/>
<dbReference type="InterPro" id="IPR004244">
    <property type="entry name" value="Transposase_22"/>
</dbReference>
<keyword evidence="5" id="KW-1185">Reference proteome</keyword>
<dbReference type="FunFam" id="3.30.70.1820:FF:000002">
    <property type="entry name" value="LINE-1 retrotransposable element ORF1 protein"/>
    <property type="match status" value="1"/>
</dbReference>
<evidence type="ECO:0000256" key="1">
    <source>
        <dbReference type="ARBA" id="ARBA00061640"/>
    </source>
</evidence>
<name>A0A7J7SNH2_PIPKU</name>
<sequence>MKNVFQEIMTKNFPEIEKKKPTQIQDARRVPSKMNPRRQMPKHIIIKLANNNDKVRILKAARERQKVTYKGTPIRLATDFSTETYKARREWDEIYKVMQRKGLNPRILYPARLSIKIEGKIRSFTDKKKTEGIYLHQTSNARNAKGSTVKINRK</sequence>
<accession>A0A7J7SNH2</accession>
<dbReference type="Proteomes" id="UP000558488">
    <property type="component" value="Unassembled WGS sequence"/>
</dbReference>